<dbReference type="AlphaFoldDB" id="D7CBN8"/>
<evidence type="ECO:0000313" key="1">
    <source>
        <dbReference type="EMBL" id="ADI12915.1"/>
    </source>
</evidence>
<dbReference type="STRING" id="749414.SBI_09797"/>
<sequence length="67" mass="7365">MCVTTPEFLPQHWQQREQLLQIVSAAEACGQLRVVEMNQQVLGNLDRIITALEDDETPGGTEVADAG</sequence>
<dbReference type="eggNOG" id="COG0582">
    <property type="taxonomic scope" value="Bacteria"/>
</dbReference>
<protein>
    <submittedName>
        <fullName evidence="1">Site-specific recombinase, integrase family protein</fullName>
    </submittedName>
</protein>
<proteinExistence type="predicted"/>
<dbReference type="KEGG" id="sbh:SBI_09797"/>
<evidence type="ECO:0000313" key="2">
    <source>
        <dbReference type="Proteomes" id="UP000000377"/>
    </source>
</evidence>
<organism evidence="1 2">
    <name type="scientific">Streptomyces bingchenggensis (strain BCW-1)</name>
    <dbReference type="NCBI Taxonomy" id="749414"/>
    <lineage>
        <taxon>Bacteria</taxon>
        <taxon>Bacillati</taxon>
        <taxon>Actinomycetota</taxon>
        <taxon>Actinomycetes</taxon>
        <taxon>Kitasatosporales</taxon>
        <taxon>Streptomycetaceae</taxon>
        <taxon>Streptomyces</taxon>
    </lineage>
</organism>
<dbReference type="EMBL" id="CP002047">
    <property type="protein sequence ID" value="ADI12915.1"/>
    <property type="molecule type" value="Genomic_DNA"/>
</dbReference>
<dbReference type="Proteomes" id="UP000000377">
    <property type="component" value="Chromosome"/>
</dbReference>
<keyword evidence="2" id="KW-1185">Reference proteome</keyword>
<accession>D7CBN8</accession>
<dbReference type="PATRIC" id="fig|749414.3.peg.10085"/>
<reference evidence="1 2" key="1">
    <citation type="journal article" date="2010" name="J. Bacteriol.">
        <title>Genome sequence of the milbemycin-producing bacterium Streptomyces bingchenggensis.</title>
        <authorList>
            <person name="Wang X.J."/>
            <person name="Yan Y.J."/>
            <person name="Zhang B."/>
            <person name="An J."/>
            <person name="Wang J.J."/>
            <person name="Tian J."/>
            <person name="Jiang L."/>
            <person name="Chen Y.H."/>
            <person name="Huang S.X."/>
            <person name="Yin M."/>
            <person name="Zhang J."/>
            <person name="Gao A.L."/>
            <person name="Liu C.X."/>
            <person name="Zhu Z.X."/>
            <person name="Xiang W.S."/>
        </authorList>
    </citation>
    <scope>NUCLEOTIDE SEQUENCE [LARGE SCALE GENOMIC DNA]</scope>
    <source>
        <strain evidence="1 2">BCW-1</strain>
    </source>
</reference>
<dbReference type="HOGENOM" id="CLU_2863022_0_0_11"/>
<name>D7CBN8_STRBB</name>
<gene>
    <name evidence="1" type="ordered locus">SBI_09797</name>
</gene>